<dbReference type="GO" id="GO:0016810">
    <property type="term" value="F:hydrolase activity, acting on carbon-nitrogen (but not peptide) bonds"/>
    <property type="evidence" value="ECO:0007669"/>
    <property type="project" value="InterPro"/>
</dbReference>
<dbReference type="Proteomes" id="UP000789375">
    <property type="component" value="Unassembled WGS sequence"/>
</dbReference>
<dbReference type="InterPro" id="IPR002509">
    <property type="entry name" value="NODB_dom"/>
</dbReference>
<protein>
    <submittedName>
        <fullName evidence="9">6449_t:CDS:1</fullName>
    </submittedName>
</protein>
<dbReference type="InterPro" id="IPR011330">
    <property type="entry name" value="Glyco_hydro/deAcase_b/a-brl"/>
</dbReference>
<feature type="signal peptide" evidence="7">
    <location>
        <begin position="1"/>
        <end position="19"/>
    </location>
</feature>
<evidence type="ECO:0000256" key="6">
    <source>
        <dbReference type="SAM" id="MobiDB-lite"/>
    </source>
</evidence>
<feature type="compositionally biased region" description="Pro residues" evidence="6">
    <location>
        <begin position="260"/>
        <end position="270"/>
    </location>
</feature>
<keyword evidence="5" id="KW-0119">Carbohydrate metabolism</keyword>
<name>A0A9N8VA95_FUNMO</name>
<keyword evidence="4" id="KW-0378">Hydrolase</keyword>
<evidence type="ECO:0000256" key="2">
    <source>
        <dbReference type="ARBA" id="ARBA00022723"/>
    </source>
</evidence>
<evidence type="ECO:0000256" key="4">
    <source>
        <dbReference type="ARBA" id="ARBA00022801"/>
    </source>
</evidence>
<dbReference type="GO" id="GO:0005975">
    <property type="term" value="P:carbohydrate metabolic process"/>
    <property type="evidence" value="ECO:0007669"/>
    <property type="project" value="InterPro"/>
</dbReference>
<dbReference type="AlphaFoldDB" id="A0A9N8VA95"/>
<dbReference type="GO" id="GO:0046872">
    <property type="term" value="F:metal ion binding"/>
    <property type="evidence" value="ECO:0007669"/>
    <property type="project" value="UniProtKB-KW"/>
</dbReference>
<feature type="domain" description="NodB homology" evidence="8">
    <location>
        <begin position="34"/>
        <end position="223"/>
    </location>
</feature>
<evidence type="ECO:0000313" key="9">
    <source>
        <dbReference type="EMBL" id="CAG8448571.1"/>
    </source>
</evidence>
<gene>
    <name evidence="9" type="ORF">FMOSSE_LOCUS1351</name>
</gene>
<sequence>MQFKSIILSIALSVACVSAQDDGAGFFFKCDAPGTVALTFDDGPSDFTPELLTTLKTAEIPATFFVLGKSINEGRGKAALKAAFDAGHQIALHSNTHADMNTLSAKAIQNEYEINLKAVEDTIGVRPKMARPPYGNCNANCAKVLTGTMGLSIIQWNCDSNDWQYEGKVNEYGKLYTNMEAIINPSNPKADSFITLQHDIKDYSVKMTPKVIDMIKAKGYQFVTVEQCLSGKIPAYDGKAAATKAPAQTTAKAPIKAPKPEPQPENPPETPKIVEGPAPEKEKEVPVANAEEKSNKVVANSAEKLSSIFGFTLIGLISGLLMY</sequence>
<feature type="compositionally biased region" description="Low complexity" evidence="6">
    <location>
        <begin position="247"/>
        <end position="256"/>
    </location>
</feature>
<dbReference type="PANTHER" id="PTHR46471:SF2">
    <property type="entry name" value="CHITIN DEACETYLASE-RELATED"/>
    <property type="match status" value="1"/>
</dbReference>
<keyword evidence="10" id="KW-1185">Reference proteome</keyword>
<dbReference type="Gene3D" id="3.20.20.370">
    <property type="entry name" value="Glycoside hydrolase/deacetylase"/>
    <property type="match status" value="1"/>
</dbReference>
<proteinExistence type="predicted"/>
<evidence type="ECO:0000256" key="3">
    <source>
        <dbReference type="ARBA" id="ARBA00022729"/>
    </source>
</evidence>
<feature type="chain" id="PRO_5040315547" evidence="7">
    <location>
        <begin position="20"/>
        <end position="323"/>
    </location>
</feature>
<dbReference type="SUPFAM" id="SSF88713">
    <property type="entry name" value="Glycoside hydrolase/deacetylase"/>
    <property type="match status" value="1"/>
</dbReference>
<dbReference type="Pfam" id="PF01522">
    <property type="entry name" value="Polysacc_deac_1"/>
    <property type="match status" value="1"/>
</dbReference>
<dbReference type="EMBL" id="CAJVPP010000154">
    <property type="protein sequence ID" value="CAG8448571.1"/>
    <property type="molecule type" value="Genomic_DNA"/>
</dbReference>
<feature type="region of interest" description="Disordered" evidence="6">
    <location>
        <begin position="247"/>
        <end position="296"/>
    </location>
</feature>
<evidence type="ECO:0000259" key="8">
    <source>
        <dbReference type="PROSITE" id="PS51677"/>
    </source>
</evidence>
<feature type="compositionally biased region" description="Basic and acidic residues" evidence="6">
    <location>
        <begin position="278"/>
        <end position="295"/>
    </location>
</feature>
<comment type="caution">
    <text evidence="9">The sequence shown here is derived from an EMBL/GenBank/DDBJ whole genome shotgun (WGS) entry which is preliminary data.</text>
</comment>
<dbReference type="PROSITE" id="PS51257">
    <property type="entry name" value="PROKAR_LIPOPROTEIN"/>
    <property type="match status" value="1"/>
</dbReference>
<keyword evidence="2" id="KW-0479">Metal-binding</keyword>
<dbReference type="PANTHER" id="PTHR46471">
    <property type="entry name" value="CHITIN DEACETYLASE"/>
    <property type="match status" value="1"/>
</dbReference>
<evidence type="ECO:0000256" key="1">
    <source>
        <dbReference type="ARBA" id="ARBA00001941"/>
    </source>
</evidence>
<evidence type="ECO:0000256" key="5">
    <source>
        <dbReference type="ARBA" id="ARBA00023277"/>
    </source>
</evidence>
<accession>A0A9N8VA95</accession>
<organism evidence="9 10">
    <name type="scientific">Funneliformis mosseae</name>
    <name type="common">Endomycorrhizal fungus</name>
    <name type="synonym">Glomus mosseae</name>
    <dbReference type="NCBI Taxonomy" id="27381"/>
    <lineage>
        <taxon>Eukaryota</taxon>
        <taxon>Fungi</taxon>
        <taxon>Fungi incertae sedis</taxon>
        <taxon>Mucoromycota</taxon>
        <taxon>Glomeromycotina</taxon>
        <taxon>Glomeromycetes</taxon>
        <taxon>Glomerales</taxon>
        <taxon>Glomeraceae</taxon>
        <taxon>Funneliformis</taxon>
    </lineage>
</organism>
<evidence type="ECO:0000313" key="10">
    <source>
        <dbReference type="Proteomes" id="UP000789375"/>
    </source>
</evidence>
<keyword evidence="3 7" id="KW-0732">Signal</keyword>
<reference evidence="9" key="1">
    <citation type="submission" date="2021-06" db="EMBL/GenBank/DDBJ databases">
        <authorList>
            <person name="Kallberg Y."/>
            <person name="Tangrot J."/>
            <person name="Rosling A."/>
        </authorList>
    </citation>
    <scope>NUCLEOTIDE SEQUENCE</scope>
    <source>
        <strain evidence="9">87-6 pot B 2015</strain>
    </source>
</reference>
<dbReference type="PROSITE" id="PS51677">
    <property type="entry name" value="NODB"/>
    <property type="match status" value="1"/>
</dbReference>
<evidence type="ECO:0000256" key="7">
    <source>
        <dbReference type="SAM" id="SignalP"/>
    </source>
</evidence>
<comment type="cofactor">
    <cofactor evidence="1">
        <name>Co(2+)</name>
        <dbReference type="ChEBI" id="CHEBI:48828"/>
    </cofactor>
</comment>